<gene>
    <name evidence="2" type="ORF">DWV00_10450</name>
</gene>
<organism evidence="2 3">
    <name type="scientific">Trinickia dinghuensis</name>
    <dbReference type="NCBI Taxonomy" id="2291023"/>
    <lineage>
        <taxon>Bacteria</taxon>
        <taxon>Pseudomonadati</taxon>
        <taxon>Pseudomonadota</taxon>
        <taxon>Betaproteobacteria</taxon>
        <taxon>Burkholderiales</taxon>
        <taxon>Burkholderiaceae</taxon>
        <taxon>Trinickia</taxon>
    </lineage>
</organism>
<dbReference type="RefSeq" id="WP_115533502.1">
    <property type="nucleotide sequence ID" value="NZ_QRGA01000006.1"/>
</dbReference>
<comment type="caution">
    <text evidence="2">The sequence shown here is derived from an EMBL/GenBank/DDBJ whole genome shotgun (WGS) entry which is preliminary data.</text>
</comment>
<reference evidence="2 3" key="1">
    <citation type="submission" date="2018-08" db="EMBL/GenBank/DDBJ databases">
        <title>Paraburkholderia sp. DHOM06 isolated from forest soil.</title>
        <authorList>
            <person name="Gao Z.-H."/>
            <person name="Qiu L.-H."/>
        </authorList>
    </citation>
    <scope>NUCLEOTIDE SEQUENCE [LARGE SCALE GENOMIC DNA]</scope>
    <source>
        <strain evidence="2 3">DHOM06</strain>
    </source>
</reference>
<dbReference type="InterPro" id="IPR029058">
    <property type="entry name" value="AB_hydrolase_fold"/>
</dbReference>
<keyword evidence="2" id="KW-0378">Hydrolase</keyword>
<dbReference type="Proteomes" id="UP000256838">
    <property type="component" value="Unassembled WGS sequence"/>
</dbReference>
<dbReference type="AlphaFoldDB" id="A0A3D8K060"/>
<keyword evidence="3" id="KW-1185">Reference proteome</keyword>
<dbReference type="EMBL" id="QRGA01000006">
    <property type="protein sequence ID" value="RDU98688.1"/>
    <property type="molecule type" value="Genomic_DNA"/>
</dbReference>
<accession>A0A3D8K060</accession>
<protein>
    <submittedName>
        <fullName evidence="2">Alpha/beta hydrolase</fullName>
    </submittedName>
</protein>
<sequence length="264" mass="28715">MSAWILLRGLTREARHWAQVPERLRACGLGRDDAIVCPDLPGSGQHAGERAPACIAATTDFVRARLAQGGHAPPYRIVALSLGAMVAVDWAQRFPLEIERLVLINTSMGRFNGSFERLRPSAWPLVSRAAWHWRASTRRDAELAIHALTCRRVDEREADLAAWTAIYDSAPPTRANTLRQLAAAARFRGAPSVPRCPVLVLVSRADALVHPACSAKLAARWGVPLIEHPWAGHDLPHDDPAWLADTITAWVGNALAVPAPSTSA</sequence>
<dbReference type="SUPFAM" id="SSF53474">
    <property type="entry name" value="alpha/beta-Hydrolases"/>
    <property type="match status" value="1"/>
</dbReference>
<proteinExistence type="predicted"/>
<dbReference type="Pfam" id="PF12146">
    <property type="entry name" value="Hydrolase_4"/>
    <property type="match status" value="1"/>
</dbReference>
<name>A0A3D8K060_9BURK</name>
<dbReference type="OrthoDB" id="5290302at2"/>
<evidence type="ECO:0000259" key="1">
    <source>
        <dbReference type="Pfam" id="PF12146"/>
    </source>
</evidence>
<feature type="domain" description="Serine aminopeptidase S33" evidence="1">
    <location>
        <begin position="5"/>
        <end position="223"/>
    </location>
</feature>
<evidence type="ECO:0000313" key="3">
    <source>
        <dbReference type="Proteomes" id="UP000256838"/>
    </source>
</evidence>
<dbReference type="GO" id="GO:0016787">
    <property type="term" value="F:hydrolase activity"/>
    <property type="evidence" value="ECO:0007669"/>
    <property type="project" value="UniProtKB-KW"/>
</dbReference>
<dbReference type="Gene3D" id="3.40.50.1820">
    <property type="entry name" value="alpha/beta hydrolase"/>
    <property type="match status" value="1"/>
</dbReference>
<dbReference type="InterPro" id="IPR022742">
    <property type="entry name" value="Hydrolase_4"/>
</dbReference>
<evidence type="ECO:0000313" key="2">
    <source>
        <dbReference type="EMBL" id="RDU98688.1"/>
    </source>
</evidence>